<evidence type="ECO:0000313" key="4">
    <source>
        <dbReference type="EMBL" id="AZN42917.1"/>
    </source>
</evidence>
<keyword evidence="3" id="KW-0812">Transmembrane</keyword>
<feature type="transmembrane region" description="Helical" evidence="3">
    <location>
        <begin position="457"/>
        <end position="482"/>
    </location>
</feature>
<sequence>MSRASKHSAPHSHFMDNFESSLTPYPYIGPGGMRMVFFQSKQSRSKSAPPLVKSSSHPSPLAATLEANMQTVRQRLSDPLDLKFHDLQLSANSGCLAYLDTLVDTDIIHEQILLPLAKGLDLPIRQQLTSTDVQIRHDIDNVIQDLLSGCAVLFLRDQDEAYSVNVPSHQLRSIEEPSNEKVIRGTHDGLIESLSVNLHLIRKRLETSQLVIRSFEVGDEVQSKLALLYMQDIANPEMIAKATHRLSSIHADLFKSSGYVEQLIEDSWLSPFPQILSTERADRIAYNLIEGRAAVITDGSPTALVFPVNLFTFFQSPDDYNSRWHIGSFYRMLRILSFFIASMLPAIYIAIIAFHFEVLPFKLVVAFKQSVELVPFPPLIEAMLMELTIELIREAGIRMPTSIGPVIGIVGGIIIGQAAVEANLVSNVMVIVVAVTATASFTITSNEMVTSLRLLRFPFMFAAASFGFLGISICLSVVLMHLCALESFGTPYLAPLSTGKWSDMRDAIFRFPLWLLQRRPRDPLPIKTKRSTSMRGWLSDEPDDY</sequence>
<name>A0A3Q8X8Q2_9BACL</name>
<dbReference type="GO" id="GO:0009847">
    <property type="term" value="P:spore germination"/>
    <property type="evidence" value="ECO:0007669"/>
    <property type="project" value="InterPro"/>
</dbReference>
<keyword evidence="2 3" id="KW-0472">Membrane</keyword>
<accession>A0A3Q8X8Q2</accession>
<reference evidence="5" key="1">
    <citation type="submission" date="2018-12" db="EMBL/GenBank/DDBJ databases">
        <title>Genome sequence of Peanibacillus sp.</title>
        <authorList>
            <person name="Subramani G."/>
            <person name="Srinivasan S."/>
            <person name="Kim M.K."/>
        </authorList>
    </citation>
    <scope>NUCLEOTIDE SEQUENCE [LARGE SCALE GENOMIC DNA]</scope>
    <source>
        <strain evidence="5">18JY67-1</strain>
    </source>
</reference>
<evidence type="ECO:0000256" key="1">
    <source>
        <dbReference type="ARBA" id="ARBA00005278"/>
    </source>
</evidence>
<evidence type="ECO:0000256" key="3">
    <source>
        <dbReference type="SAM" id="Phobius"/>
    </source>
</evidence>
<dbReference type="InterPro" id="IPR050768">
    <property type="entry name" value="UPF0353/GerABKA_families"/>
</dbReference>
<dbReference type="EMBL" id="CP034437">
    <property type="protein sequence ID" value="AZN42917.1"/>
    <property type="molecule type" value="Genomic_DNA"/>
</dbReference>
<dbReference type="InterPro" id="IPR004995">
    <property type="entry name" value="Spore_Ger"/>
</dbReference>
<feature type="transmembrane region" description="Helical" evidence="3">
    <location>
        <begin position="399"/>
        <end position="418"/>
    </location>
</feature>
<dbReference type="AlphaFoldDB" id="A0A3Q8X8Q2"/>
<dbReference type="Proteomes" id="UP000272528">
    <property type="component" value="Chromosome"/>
</dbReference>
<protein>
    <submittedName>
        <fullName evidence="4">Spore germination protein</fullName>
    </submittedName>
</protein>
<evidence type="ECO:0000256" key="2">
    <source>
        <dbReference type="ARBA" id="ARBA00023136"/>
    </source>
</evidence>
<dbReference type="GO" id="GO:0016020">
    <property type="term" value="C:membrane"/>
    <property type="evidence" value="ECO:0007669"/>
    <property type="project" value="InterPro"/>
</dbReference>
<comment type="similarity">
    <text evidence="1">Belongs to the GerABKA family.</text>
</comment>
<proteinExistence type="inferred from homology"/>
<dbReference type="KEGG" id="palb:EJC50_26885"/>
<dbReference type="Pfam" id="PF03323">
    <property type="entry name" value="GerA"/>
    <property type="match status" value="1"/>
</dbReference>
<keyword evidence="5" id="KW-1185">Reference proteome</keyword>
<feature type="transmembrane region" description="Helical" evidence="3">
    <location>
        <begin position="424"/>
        <end position="445"/>
    </location>
</feature>
<dbReference type="OrthoDB" id="1726708at2"/>
<evidence type="ECO:0000313" key="5">
    <source>
        <dbReference type="Proteomes" id="UP000272528"/>
    </source>
</evidence>
<gene>
    <name evidence="4" type="ORF">EJC50_26885</name>
</gene>
<dbReference type="PANTHER" id="PTHR22550">
    <property type="entry name" value="SPORE GERMINATION PROTEIN"/>
    <property type="match status" value="1"/>
</dbReference>
<organism evidence="4 5">
    <name type="scientific">Paenibacillus albus</name>
    <dbReference type="NCBI Taxonomy" id="2495582"/>
    <lineage>
        <taxon>Bacteria</taxon>
        <taxon>Bacillati</taxon>
        <taxon>Bacillota</taxon>
        <taxon>Bacilli</taxon>
        <taxon>Bacillales</taxon>
        <taxon>Paenibacillaceae</taxon>
        <taxon>Paenibacillus</taxon>
    </lineage>
</organism>
<keyword evidence="3" id="KW-1133">Transmembrane helix</keyword>
<dbReference type="PIRSF" id="PIRSF005690">
    <property type="entry name" value="GerBA"/>
    <property type="match status" value="1"/>
</dbReference>
<feature type="transmembrane region" description="Helical" evidence="3">
    <location>
        <begin position="333"/>
        <end position="356"/>
    </location>
</feature>
<dbReference type="PANTHER" id="PTHR22550:SF5">
    <property type="entry name" value="LEUCINE ZIPPER PROTEIN 4"/>
    <property type="match status" value="1"/>
</dbReference>